<dbReference type="GO" id="GO:0003676">
    <property type="term" value="F:nucleic acid binding"/>
    <property type="evidence" value="ECO:0007669"/>
    <property type="project" value="InterPro"/>
</dbReference>
<keyword evidence="2" id="KW-0805">Transcription regulation</keyword>
<accession>A0A6P3ZGI7</accession>
<dbReference type="SMART" id="SM00733">
    <property type="entry name" value="Mterf"/>
    <property type="match status" value="8"/>
</dbReference>
<organism evidence="4 5">
    <name type="scientific">Ziziphus jujuba</name>
    <name type="common">Chinese jujube</name>
    <name type="synonym">Ziziphus sativa</name>
    <dbReference type="NCBI Taxonomy" id="326968"/>
    <lineage>
        <taxon>Eukaryota</taxon>
        <taxon>Viridiplantae</taxon>
        <taxon>Streptophyta</taxon>
        <taxon>Embryophyta</taxon>
        <taxon>Tracheophyta</taxon>
        <taxon>Spermatophyta</taxon>
        <taxon>Magnoliopsida</taxon>
        <taxon>eudicotyledons</taxon>
        <taxon>Gunneridae</taxon>
        <taxon>Pentapetalae</taxon>
        <taxon>rosids</taxon>
        <taxon>fabids</taxon>
        <taxon>Rosales</taxon>
        <taxon>Rhamnaceae</taxon>
        <taxon>Paliureae</taxon>
        <taxon>Ziziphus</taxon>
    </lineage>
</organism>
<name>A0A6P3ZGI7_ZIZJJ</name>
<keyword evidence="2" id="KW-0806">Transcription termination</keyword>
<dbReference type="KEGG" id="zju:107414938"/>
<dbReference type="Pfam" id="PF02536">
    <property type="entry name" value="mTERF"/>
    <property type="match status" value="1"/>
</dbReference>
<dbReference type="RefSeq" id="XP_015878640.3">
    <property type="nucleotide sequence ID" value="XM_016023154.4"/>
</dbReference>
<dbReference type="PANTHER" id="PTHR13068">
    <property type="entry name" value="CGI-12 PROTEIN-RELATED"/>
    <property type="match status" value="1"/>
</dbReference>
<evidence type="ECO:0000256" key="2">
    <source>
        <dbReference type="ARBA" id="ARBA00022472"/>
    </source>
</evidence>
<evidence type="ECO:0000256" key="1">
    <source>
        <dbReference type="ARBA" id="ARBA00007692"/>
    </source>
</evidence>
<sequence length="529" mass="59525">MVGVGLGLLGSSLTHPFPSSSACSSLFPQQPPPPTTSSSANFLVSSSSIAIFHRHQECIPFLKFNGTPRNELKPLLSQESFRPSRQLSVACSCISSLPNSRIDLAMFFSFFREVGLDEKEMGILLDKNPSLSLVSLDSIRNRILSLQSVGIDGLALSYLITKNPYLLTSEEIGPFLCFVRDGLEGKIEASRLKRLLSSAEPRFLVGFDQKVRLLLQRGIPQEKIIHVLNNVNLYKALCRKPVEEIDITITFLSRFGGIDLIVRRPVILDYNLETQLIPRVGFLTKLAAGDERAAGSVLRKLPAILSYSVEHMEGHAELLRSFAGLSDEEIFKIVLVFPNVISASRERKLHPRIEFLKQCGLNSNEIFKFLIKAPLFLGLSFEENLAYKLVFLVKIGYRYRTKDLALAMGSVTRTSCENMQKVIGLFLSYGLSCEDIISMSRKHPQILQYNHSSLEKKMEYLIEDMGREIRELMAFPAFLGYKLDDRIKARYELKRETLGEGMSLNKLLTVSADRFSRKKNEERSVVTGD</sequence>
<keyword evidence="3" id="KW-0809">Transit peptide</keyword>
<dbReference type="FunCoup" id="A0A6P3ZGI7">
    <property type="interactions" value="888"/>
</dbReference>
<dbReference type="PANTHER" id="PTHR13068:SF135">
    <property type="entry name" value="TRANSCRIPTION TERMINATION FACTOR MTERF8, CHLOROPLASTIC"/>
    <property type="match status" value="1"/>
</dbReference>
<gene>
    <name evidence="5" type="primary">LOC107414938</name>
</gene>
<evidence type="ECO:0000313" key="4">
    <source>
        <dbReference type="Proteomes" id="UP001652623"/>
    </source>
</evidence>
<dbReference type="GO" id="GO:0006353">
    <property type="term" value="P:DNA-templated transcription termination"/>
    <property type="evidence" value="ECO:0007669"/>
    <property type="project" value="UniProtKB-KW"/>
</dbReference>
<comment type="similarity">
    <text evidence="1">Belongs to the mTERF family.</text>
</comment>
<dbReference type="Gene3D" id="1.25.70.10">
    <property type="entry name" value="Transcription termination factor 3, mitochondrial"/>
    <property type="match status" value="2"/>
</dbReference>
<dbReference type="InterPro" id="IPR003690">
    <property type="entry name" value="MTERF"/>
</dbReference>
<dbReference type="InterPro" id="IPR038538">
    <property type="entry name" value="MTERF_sf"/>
</dbReference>
<dbReference type="InParanoid" id="A0A6P3ZGI7"/>
<proteinExistence type="inferred from homology"/>
<dbReference type="GeneID" id="107414938"/>
<keyword evidence="2" id="KW-0804">Transcription</keyword>
<dbReference type="Proteomes" id="UP001652623">
    <property type="component" value="Chromosome 8"/>
</dbReference>
<reference evidence="5" key="1">
    <citation type="submission" date="2025-08" db="UniProtKB">
        <authorList>
            <consortium name="RefSeq"/>
        </authorList>
    </citation>
    <scope>IDENTIFICATION</scope>
    <source>
        <tissue evidence="5">Seedling</tissue>
    </source>
</reference>
<evidence type="ECO:0000313" key="5">
    <source>
        <dbReference type="RefSeq" id="XP_015878640.3"/>
    </source>
</evidence>
<keyword evidence="4" id="KW-1185">Reference proteome</keyword>
<protein>
    <submittedName>
        <fullName evidence="5">Transcription termination factor MTERF8, chloroplastic</fullName>
    </submittedName>
</protein>
<dbReference type="AlphaFoldDB" id="A0A6P3ZGI7"/>
<evidence type="ECO:0000256" key="3">
    <source>
        <dbReference type="ARBA" id="ARBA00022946"/>
    </source>
</evidence>